<accession>G9P2L7</accession>
<name>G9P2L7_HYPAI</name>
<dbReference type="HOGENOM" id="CLU_2097202_0_0_1"/>
<dbReference type="EMBL" id="ABDG02000026">
    <property type="protein sequence ID" value="EHK43535.1"/>
    <property type="molecule type" value="Genomic_DNA"/>
</dbReference>
<comment type="caution">
    <text evidence="2">The sequence shown here is derived from an EMBL/GenBank/DDBJ whole genome shotgun (WGS) entry which is preliminary data.</text>
</comment>
<keyword evidence="3" id="KW-1185">Reference proteome</keyword>
<organism evidence="2 3">
    <name type="scientific">Hypocrea atroviridis (strain ATCC 20476 / IMI 206040)</name>
    <name type="common">Trichoderma atroviride</name>
    <dbReference type="NCBI Taxonomy" id="452589"/>
    <lineage>
        <taxon>Eukaryota</taxon>
        <taxon>Fungi</taxon>
        <taxon>Dikarya</taxon>
        <taxon>Ascomycota</taxon>
        <taxon>Pezizomycotina</taxon>
        <taxon>Sordariomycetes</taxon>
        <taxon>Hypocreomycetidae</taxon>
        <taxon>Hypocreales</taxon>
        <taxon>Hypocreaceae</taxon>
        <taxon>Trichoderma</taxon>
    </lineage>
</organism>
<evidence type="ECO:0000313" key="3">
    <source>
        <dbReference type="Proteomes" id="UP000005426"/>
    </source>
</evidence>
<dbReference type="AlphaFoldDB" id="G9P2L7"/>
<evidence type="ECO:0000256" key="1">
    <source>
        <dbReference type="SAM" id="MobiDB-lite"/>
    </source>
</evidence>
<feature type="region of interest" description="Disordered" evidence="1">
    <location>
        <begin position="58"/>
        <end position="116"/>
    </location>
</feature>
<reference evidence="2 3" key="1">
    <citation type="journal article" date="2011" name="Genome Biol.">
        <title>Comparative genome sequence analysis underscores mycoparasitism as the ancestral life style of Trichoderma.</title>
        <authorList>
            <person name="Kubicek C.P."/>
            <person name="Herrera-Estrella A."/>
            <person name="Seidl-Seiboth V."/>
            <person name="Martinez D.A."/>
            <person name="Druzhinina I.S."/>
            <person name="Thon M."/>
            <person name="Zeilinger S."/>
            <person name="Casas-Flores S."/>
            <person name="Horwitz B.A."/>
            <person name="Mukherjee P.K."/>
            <person name="Mukherjee M."/>
            <person name="Kredics L."/>
            <person name="Alcaraz L.D."/>
            <person name="Aerts A."/>
            <person name="Antal Z."/>
            <person name="Atanasova L."/>
            <person name="Cervantes-Badillo M.G."/>
            <person name="Challacombe J."/>
            <person name="Chertkov O."/>
            <person name="McCluskey K."/>
            <person name="Coulpier F."/>
            <person name="Deshpande N."/>
            <person name="von Doehren H."/>
            <person name="Ebbole D.J."/>
            <person name="Esquivel-Naranjo E.U."/>
            <person name="Fekete E."/>
            <person name="Flipphi M."/>
            <person name="Glaser F."/>
            <person name="Gomez-Rodriguez E.Y."/>
            <person name="Gruber S."/>
            <person name="Han C."/>
            <person name="Henrissat B."/>
            <person name="Hermosa R."/>
            <person name="Hernandez-Onate M."/>
            <person name="Karaffa L."/>
            <person name="Kosti I."/>
            <person name="Le Crom S."/>
            <person name="Lindquist E."/>
            <person name="Lucas S."/>
            <person name="Luebeck M."/>
            <person name="Luebeck P.S."/>
            <person name="Margeot A."/>
            <person name="Metz B."/>
            <person name="Misra M."/>
            <person name="Nevalainen H."/>
            <person name="Omann M."/>
            <person name="Packer N."/>
            <person name="Perrone G."/>
            <person name="Uresti-Rivera E.E."/>
            <person name="Salamov A."/>
            <person name="Schmoll M."/>
            <person name="Seiboth B."/>
            <person name="Shapiro H."/>
            <person name="Sukno S."/>
            <person name="Tamayo-Ramos J.A."/>
            <person name="Tisch D."/>
            <person name="Wiest A."/>
            <person name="Wilkinson H.H."/>
            <person name="Zhang M."/>
            <person name="Coutinho P.M."/>
            <person name="Kenerley C.M."/>
            <person name="Monte E."/>
            <person name="Baker S.E."/>
            <person name="Grigoriev I.V."/>
        </authorList>
    </citation>
    <scope>NUCLEOTIDE SEQUENCE [LARGE SCALE GENOMIC DNA]</scope>
    <source>
        <strain evidence="3">ATCC 20476 / IMI 206040</strain>
    </source>
</reference>
<feature type="compositionally biased region" description="Gly residues" evidence="1">
    <location>
        <begin position="107"/>
        <end position="116"/>
    </location>
</feature>
<dbReference type="OrthoDB" id="10420577at2759"/>
<gene>
    <name evidence="2" type="ORF">TRIATDRAFT_301316</name>
</gene>
<evidence type="ECO:0000313" key="2">
    <source>
        <dbReference type="EMBL" id="EHK43535.1"/>
    </source>
</evidence>
<dbReference type="Proteomes" id="UP000005426">
    <property type="component" value="Unassembled WGS sequence"/>
</dbReference>
<proteinExistence type="predicted"/>
<protein>
    <submittedName>
        <fullName evidence="2">Uncharacterized protein</fullName>
    </submittedName>
</protein>
<sequence>MAYLMQLRTIKPKTGCHSYVFVWFAKLETKSKLFLTLKGAQSPAQTIEENGCLKKRSLTDGWQKEQGGQAWRRESSKAQSHQRSRMKLNEEGKKSSAATIRKRGSRTRGGGGEAGI</sequence>